<dbReference type="InterPro" id="IPR023296">
    <property type="entry name" value="Glyco_hydro_beta-prop_sf"/>
</dbReference>
<comment type="similarity">
    <text evidence="1 4">Belongs to the glycosyl hydrolase 68 family.</text>
</comment>
<accession>A0A5M3X810</accession>
<dbReference type="Proteomes" id="UP000377595">
    <property type="component" value="Unassembled WGS sequence"/>
</dbReference>
<dbReference type="GO" id="GO:0050053">
    <property type="term" value="F:levansucrase activity"/>
    <property type="evidence" value="ECO:0007669"/>
    <property type="project" value="InterPro"/>
</dbReference>
<evidence type="ECO:0000256" key="3">
    <source>
        <dbReference type="PIRSR" id="PIRSR603469-4"/>
    </source>
</evidence>
<dbReference type="Gene3D" id="2.115.10.20">
    <property type="entry name" value="Glycosyl hydrolase domain, family 43"/>
    <property type="match status" value="2"/>
</dbReference>
<protein>
    <submittedName>
        <fullName evidence="5">Levansucrase</fullName>
    </submittedName>
</protein>
<proteinExistence type="inferred from homology"/>
<gene>
    <name evidence="5" type="ORF">Aple_001390</name>
</gene>
<feature type="site" description="Transition state stabilizer" evidence="3">
    <location>
        <position position="175"/>
    </location>
</feature>
<evidence type="ECO:0000313" key="5">
    <source>
        <dbReference type="EMBL" id="GES17244.1"/>
    </source>
</evidence>
<reference evidence="5 6" key="1">
    <citation type="submission" date="2019-10" db="EMBL/GenBank/DDBJ databases">
        <title>Whole genome shotgun sequence of Acrocarpospora pleiomorpha NBRC 16267.</title>
        <authorList>
            <person name="Ichikawa N."/>
            <person name="Kimura A."/>
            <person name="Kitahashi Y."/>
            <person name="Komaki H."/>
            <person name="Oguchi A."/>
        </authorList>
    </citation>
    <scope>NUCLEOTIDE SEQUENCE [LARGE SCALE GENOMIC DNA]</scope>
    <source>
        <strain evidence="5 6">NBRC 16267</strain>
    </source>
</reference>
<evidence type="ECO:0000256" key="1">
    <source>
        <dbReference type="ARBA" id="ARBA00006775"/>
    </source>
</evidence>
<dbReference type="AlphaFoldDB" id="A0A5M3X810"/>
<dbReference type="InterPro" id="IPR003469">
    <property type="entry name" value="Glyco_hydro_68"/>
</dbReference>
<dbReference type="SUPFAM" id="SSF75005">
    <property type="entry name" value="Arabinanase/levansucrase/invertase"/>
    <property type="match status" value="1"/>
</dbReference>
<dbReference type="RefSeq" id="WP_155342439.1">
    <property type="nucleotide sequence ID" value="NZ_BAAAHM010000001.1"/>
</dbReference>
<comment type="caution">
    <text evidence="5">The sequence shown here is derived from an EMBL/GenBank/DDBJ whole genome shotgun (WGS) entry which is preliminary data.</text>
</comment>
<dbReference type="EMBL" id="BLAF01000004">
    <property type="protein sequence ID" value="GES17244.1"/>
    <property type="molecule type" value="Genomic_DNA"/>
</dbReference>
<dbReference type="OrthoDB" id="3359526at2"/>
<evidence type="ECO:0000313" key="6">
    <source>
        <dbReference type="Proteomes" id="UP000377595"/>
    </source>
</evidence>
<name>A0A5M3X810_9ACTN</name>
<evidence type="ECO:0000256" key="4">
    <source>
        <dbReference type="RuleBase" id="RU361220"/>
    </source>
</evidence>
<dbReference type="GO" id="GO:0009758">
    <property type="term" value="P:carbohydrate utilization"/>
    <property type="evidence" value="ECO:0007669"/>
    <property type="project" value="InterPro"/>
</dbReference>
<evidence type="ECO:0000256" key="2">
    <source>
        <dbReference type="PIRSR" id="PIRSR603469-2"/>
    </source>
</evidence>
<feature type="binding site" evidence="2">
    <location>
        <position position="108"/>
    </location>
    <ligand>
        <name>substrate</name>
    </ligand>
</feature>
<organism evidence="5 6">
    <name type="scientific">Acrocarpospora pleiomorpha</name>
    <dbReference type="NCBI Taxonomy" id="90975"/>
    <lineage>
        <taxon>Bacteria</taxon>
        <taxon>Bacillati</taxon>
        <taxon>Actinomycetota</taxon>
        <taxon>Actinomycetes</taxon>
        <taxon>Streptosporangiales</taxon>
        <taxon>Streptosporangiaceae</taxon>
        <taxon>Acrocarpospora</taxon>
    </lineage>
</organism>
<dbReference type="CDD" id="cd08997">
    <property type="entry name" value="GH68"/>
    <property type="match status" value="1"/>
</dbReference>
<sequence length="336" mass="36913">MTTLWTRSHLDLITEDPATTAPLILGAVPRLLPDLDIWDMWPIQQEDGTTALFNGHEHWMGLTAPILADPEARHDVARIRLLSHDGTTWTDLGDVFPDGVSPGSREWSGTAIRAADGTIRVFYTAAGHRGEPRPTFVQRVVEAPGHREIVRNDGLTYLKAEETEGGPGRIRAFRDPAWFRDPADGRAHLLIAASVSRRGSRVGAIALASDGWTLRPPLLVADGVNREIERPHVIWRDGLYYLFFCTHAQSFHPPGKAPTGLYGFAAPTLTGPYEPLNGSGLVIGNPTGQPDQAYAWMVLDDLRAVSFLNYRPEHGFGGTLAPILRLRLDGLTTTIE</sequence>
<dbReference type="Pfam" id="PF02435">
    <property type="entry name" value="Glyco_hydro_68"/>
    <property type="match status" value="2"/>
</dbReference>
<keyword evidence="6" id="KW-1185">Reference proteome</keyword>
<feature type="binding site" evidence="2">
    <location>
        <position position="38"/>
    </location>
    <ligand>
        <name>substrate</name>
    </ligand>
</feature>